<dbReference type="InterPro" id="IPR013785">
    <property type="entry name" value="Aldolase_TIM"/>
</dbReference>
<evidence type="ECO:0000256" key="6">
    <source>
        <dbReference type="ARBA" id="ARBA00022822"/>
    </source>
</evidence>
<dbReference type="EC" id="4.1.1.48" evidence="9"/>
<dbReference type="InterPro" id="IPR011060">
    <property type="entry name" value="RibuloseP-bd_barrel"/>
</dbReference>
<dbReference type="InterPro" id="IPR013798">
    <property type="entry name" value="Indole-3-glycerol_P_synth_dom"/>
</dbReference>
<dbReference type="GeneID" id="98660817"/>
<dbReference type="PANTHER" id="PTHR22854:SF2">
    <property type="entry name" value="INDOLE-3-GLYCEROL-PHOSPHATE SYNTHASE"/>
    <property type="match status" value="1"/>
</dbReference>
<dbReference type="PANTHER" id="PTHR22854">
    <property type="entry name" value="TRYPTOPHAN BIOSYNTHESIS PROTEIN"/>
    <property type="match status" value="1"/>
</dbReference>
<reference evidence="11 12" key="1">
    <citation type="submission" date="2021-10" db="EMBL/GenBank/DDBJ databases">
        <title>Anaerobic single-cell dispensing facilitates the cultivation of human gut bacteria.</title>
        <authorList>
            <person name="Afrizal A."/>
        </authorList>
    </citation>
    <scope>NUCLEOTIDE SEQUENCE [LARGE SCALE GENOMIC DNA]</scope>
    <source>
        <strain evidence="11 12">CLA-AA-H270</strain>
    </source>
</reference>
<keyword evidence="7 9" id="KW-0057">Aromatic amino acid biosynthesis</keyword>
<dbReference type="GO" id="GO:0004640">
    <property type="term" value="F:phosphoribosylanthranilate isomerase activity"/>
    <property type="evidence" value="ECO:0007669"/>
    <property type="project" value="TreeGrafter"/>
</dbReference>
<evidence type="ECO:0000256" key="9">
    <source>
        <dbReference type="HAMAP-Rule" id="MF_00134"/>
    </source>
</evidence>
<comment type="similarity">
    <text evidence="3 9">Belongs to the TrpC family.</text>
</comment>
<feature type="domain" description="Indole-3-glycerol phosphate synthase" evidence="10">
    <location>
        <begin position="3"/>
        <end position="254"/>
    </location>
</feature>
<keyword evidence="12" id="KW-1185">Reference proteome</keyword>
<dbReference type="InterPro" id="IPR001468">
    <property type="entry name" value="Indole-3-GlycerolPSynthase_CS"/>
</dbReference>
<accession>A0AAW4W1R6</accession>
<evidence type="ECO:0000256" key="3">
    <source>
        <dbReference type="ARBA" id="ARBA00008737"/>
    </source>
</evidence>
<evidence type="ECO:0000256" key="7">
    <source>
        <dbReference type="ARBA" id="ARBA00023141"/>
    </source>
</evidence>
<dbReference type="GO" id="GO:0000162">
    <property type="term" value="P:L-tryptophan biosynthetic process"/>
    <property type="evidence" value="ECO:0007669"/>
    <property type="project" value="UniProtKB-UniRule"/>
</dbReference>
<name>A0AAW4W1R6_9FIRM</name>
<dbReference type="Pfam" id="PF00218">
    <property type="entry name" value="IGPS"/>
    <property type="match status" value="1"/>
</dbReference>
<evidence type="ECO:0000313" key="12">
    <source>
        <dbReference type="Proteomes" id="UP001298753"/>
    </source>
</evidence>
<evidence type="ECO:0000313" key="11">
    <source>
        <dbReference type="EMBL" id="MCC2176871.1"/>
    </source>
</evidence>
<evidence type="ECO:0000259" key="10">
    <source>
        <dbReference type="Pfam" id="PF00218"/>
    </source>
</evidence>
<evidence type="ECO:0000256" key="4">
    <source>
        <dbReference type="ARBA" id="ARBA00022605"/>
    </source>
</evidence>
<dbReference type="Gene3D" id="3.20.20.70">
    <property type="entry name" value="Aldolase class I"/>
    <property type="match status" value="1"/>
</dbReference>
<dbReference type="AlphaFoldDB" id="A0AAW4W1R6"/>
<organism evidence="11 12">
    <name type="scientific">Agathobaculum butyriciproducens</name>
    <dbReference type="NCBI Taxonomy" id="1628085"/>
    <lineage>
        <taxon>Bacteria</taxon>
        <taxon>Bacillati</taxon>
        <taxon>Bacillota</taxon>
        <taxon>Clostridia</taxon>
        <taxon>Eubacteriales</taxon>
        <taxon>Butyricicoccaceae</taxon>
        <taxon>Agathobaculum</taxon>
    </lineage>
</organism>
<comment type="pathway">
    <text evidence="2 9">Amino-acid biosynthesis; L-tryptophan biosynthesis; L-tryptophan from chorismate: step 4/5.</text>
</comment>
<evidence type="ECO:0000256" key="2">
    <source>
        <dbReference type="ARBA" id="ARBA00004696"/>
    </source>
</evidence>
<comment type="catalytic activity">
    <reaction evidence="1 9">
        <text>1-(2-carboxyphenylamino)-1-deoxy-D-ribulose 5-phosphate + H(+) = (1S,2R)-1-C-(indol-3-yl)glycerol 3-phosphate + CO2 + H2O</text>
        <dbReference type="Rhea" id="RHEA:23476"/>
        <dbReference type="ChEBI" id="CHEBI:15377"/>
        <dbReference type="ChEBI" id="CHEBI:15378"/>
        <dbReference type="ChEBI" id="CHEBI:16526"/>
        <dbReference type="ChEBI" id="CHEBI:58613"/>
        <dbReference type="ChEBI" id="CHEBI:58866"/>
        <dbReference type="EC" id="4.1.1.48"/>
    </reaction>
</comment>
<dbReference type="PROSITE" id="PS00614">
    <property type="entry name" value="IGPS"/>
    <property type="match status" value="1"/>
</dbReference>
<dbReference type="RefSeq" id="WP_227600658.1">
    <property type="nucleotide sequence ID" value="NZ_JAJEPX010000017.1"/>
</dbReference>
<keyword evidence="8 9" id="KW-0456">Lyase</keyword>
<dbReference type="GO" id="GO:0004425">
    <property type="term" value="F:indole-3-glycerol-phosphate synthase activity"/>
    <property type="evidence" value="ECO:0007669"/>
    <property type="project" value="UniProtKB-UniRule"/>
</dbReference>
<evidence type="ECO:0000256" key="1">
    <source>
        <dbReference type="ARBA" id="ARBA00001633"/>
    </source>
</evidence>
<dbReference type="EMBL" id="JAJEPX010000017">
    <property type="protein sequence ID" value="MCC2176871.1"/>
    <property type="molecule type" value="Genomic_DNA"/>
</dbReference>
<keyword evidence="5 9" id="KW-0210">Decarboxylase</keyword>
<dbReference type="CDD" id="cd00331">
    <property type="entry name" value="IGPS"/>
    <property type="match status" value="1"/>
</dbReference>
<dbReference type="HAMAP" id="MF_00134_B">
    <property type="entry name" value="IGPS_B"/>
    <property type="match status" value="1"/>
</dbReference>
<gene>
    <name evidence="9 11" type="primary">trpC</name>
    <name evidence="11" type="ORF">LKD22_06985</name>
</gene>
<proteinExistence type="inferred from homology"/>
<dbReference type="NCBIfam" id="NF001377">
    <property type="entry name" value="PRK00278.2-4"/>
    <property type="match status" value="1"/>
</dbReference>
<keyword evidence="6 9" id="KW-0822">Tryptophan biosynthesis</keyword>
<dbReference type="Proteomes" id="UP001298753">
    <property type="component" value="Unassembled WGS sequence"/>
</dbReference>
<evidence type="ECO:0000256" key="8">
    <source>
        <dbReference type="ARBA" id="ARBA00023239"/>
    </source>
</evidence>
<dbReference type="InterPro" id="IPR045186">
    <property type="entry name" value="Indole-3-glycerol_P_synth"/>
</dbReference>
<protein>
    <recommendedName>
        <fullName evidence="9">Indole-3-glycerol phosphate synthase</fullName>
        <shortName evidence="9">IGPS</shortName>
        <ecNumber evidence="9">4.1.1.48</ecNumber>
    </recommendedName>
</protein>
<comment type="caution">
    <text evidence="11">The sequence shown here is derived from an EMBL/GenBank/DDBJ whole genome shotgun (WGS) entry which is preliminary data.</text>
</comment>
<keyword evidence="4 9" id="KW-0028">Amino-acid biosynthesis</keyword>
<dbReference type="FunFam" id="3.20.20.70:FF:000024">
    <property type="entry name" value="Indole-3-glycerol phosphate synthase"/>
    <property type="match status" value="1"/>
</dbReference>
<evidence type="ECO:0000256" key="5">
    <source>
        <dbReference type="ARBA" id="ARBA00022793"/>
    </source>
</evidence>
<dbReference type="SUPFAM" id="SSF51366">
    <property type="entry name" value="Ribulose-phoshate binding barrel"/>
    <property type="match status" value="1"/>
</dbReference>
<sequence length="260" mass="28130">MILDELAAHARERVAADKAKISLEDMKAQAEALPKGDFRFEKALAGRDCAFICEVKKASPSKGVIDPVFDFEAIAQSYEQAGADCVSCLTEPKWFLGSDEIFQKVRGIVTKPMIRKDFTVDEYQIYQAKVLGADAVLLICTLLDTETIRDYIGICDKLGISALVETHDAQEMQSAVRAGARLIGVNNRNLKDFTVDLGNAARLREGAPDGTVFVAESGVASPADAAALRKTGADAVLVGEYLMRAADKKQALDALREATK</sequence>